<evidence type="ECO:0000256" key="1">
    <source>
        <dbReference type="SAM" id="SignalP"/>
    </source>
</evidence>
<keyword evidence="1" id="KW-0732">Signal</keyword>
<evidence type="ECO:0008006" key="4">
    <source>
        <dbReference type="Google" id="ProtNLM"/>
    </source>
</evidence>
<dbReference type="AlphaFoldDB" id="A0A7J6MA97"/>
<organism evidence="2 3">
    <name type="scientific">Perkinsus chesapeaki</name>
    <name type="common">Clam parasite</name>
    <name type="synonym">Perkinsus andrewsi</name>
    <dbReference type="NCBI Taxonomy" id="330153"/>
    <lineage>
        <taxon>Eukaryota</taxon>
        <taxon>Sar</taxon>
        <taxon>Alveolata</taxon>
        <taxon>Perkinsozoa</taxon>
        <taxon>Perkinsea</taxon>
        <taxon>Perkinsida</taxon>
        <taxon>Perkinsidae</taxon>
        <taxon>Perkinsus</taxon>
    </lineage>
</organism>
<dbReference type="EMBL" id="JAAPAO010000189">
    <property type="protein sequence ID" value="KAF4668523.1"/>
    <property type="molecule type" value="Genomic_DNA"/>
</dbReference>
<accession>A0A7J6MA97</accession>
<evidence type="ECO:0000313" key="2">
    <source>
        <dbReference type="EMBL" id="KAF4668523.1"/>
    </source>
</evidence>
<comment type="caution">
    <text evidence="2">The sequence shown here is derived from an EMBL/GenBank/DDBJ whole genome shotgun (WGS) entry which is preliminary data.</text>
</comment>
<dbReference type="Proteomes" id="UP000591131">
    <property type="component" value="Unassembled WGS sequence"/>
</dbReference>
<feature type="chain" id="PRO_5029774036" description="Chitin synthase, class 2" evidence="1">
    <location>
        <begin position="18"/>
        <end position="140"/>
    </location>
</feature>
<feature type="signal peptide" evidence="1">
    <location>
        <begin position="1"/>
        <end position="17"/>
    </location>
</feature>
<sequence>MLFYTTLFIWLLSHCDAVYPDGIYTGLIADPYLFFNCTFQKPYPHPYDADVDMSITCDKTKPPSRALVGVEEFPGTHGMNYTVNGEEDDRELMEMMIDQLNTDCPGRNFTYGDFSNFYQEVPGLAYSTYGDGYKIMLEKT</sequence>
<protein>
    <recommendedName>
        <fullName evidence="4">Chitin synthase, class 2</fullName>
    </recommendedName>
</protein>
<gene>
    <name evidence="2" type="ORF">FOL47_002985</name>
</gene>
<evidence type="ECO:0000313" key="3">
    <source>
        <dbReference type="Proteomes" id="UP000591131"/>
    </source>
</evidence>
<name>A0A7J6MA97_PERCH</name>
<reference evidence="2 3" key="1">
    <citation type="submission" date="2020-04" db="EMBL/GenBank/DDBJ databases">
        <title>Perkinsus chesapeaki whole genome sequence.</title>
        <authorList>
            <person name="Bogema D.R."/>
        </authorList>
    </citation>
    <scope>NUCLEOTIDE SEQUENCE [LARGE SCALE GENOMIC DNA]</scope>
    <source>
        <strain evidence="2">ATCC PRA-425</strain>
    </source>
</reference>
<keyword evidence="3" id="KW-1185">Reference proteome</keyword>
<proteinExistence type="predicted"/>